<name>A0AAV2EG55_9ROSI</name>
<organism evidence="2 3">
    <name type="scientific">Linum trigynum</name>
    <dbReference type="NCBI Taxonomy" id="586398"/>
    <lineage>
        <taxon>Eukaryota</taxon>
        <taxon>Viridiplantae</taxon>
        <taxon>Streptophyta</taxon>
        <taxon>Embryophyta</taxon>
        <taxon>Tracheophyta</taxon>
        <taxon>Spermatophyta</taxon>
        <taxon>Magnoliopsida</taxon>
        <taxon>eudicotyledons</taxon>
        <taxon>Gunneridae</taxon>
        <taxon>Pentapetalae</taxon>
        <taxon>rosids</taxon>
        <taxon>fabids</taxon>
        <taxon>Malpighiales</taxon>
        <taxon>Linaceae</taxon>
        <taxon>Linum</taxon>
    </lineage>
</organism>
<dbReference type="PANTHER" id="PTHR35218">
    <property type="entry name" value="RNASE H DOMAIN-CONTAINING PROTEIN"/>
    <property type="match status" value="1"/>
</dbReference>
<dbReference type="Pfam" id="PF03372">
    <property type="entry name" value="Exo_endo_phos"/>
    <property type="match status" value="1"/>
</dbReference>
<proteinExistence type="predicted"/>
<dbReference type="GO" id="GO:0003824">
    <property type="term" value="F:catalytic activity"/>
    <property type="evidence" value="ECO:0007669"/>
    <property type="project" value="InterPro"/>
</dbReference>
<gene>
    <name evidence="2" type="ORF">LTRI10_LOCUS25743</name>
</gene>
<sequence length="199" mass="22147">MISILSWNCRGAGSNCFLRVFKEYCRRYRPCVTIIVEPRISGDVAEKVIEKMGFDKWLVVDAVGFAGGIWLLWNSGAVTITESDRSNQFLHVQVCSGHDSWFLTAVYASPALIQRRALWQSVRSIAEGMEAPWILAGDFNSILQPSDKMGGAPFDASRARDFQDCVLDSGLTDLGFSGPPFTWFRAGTKERLDRGLVNS</sequence>
<protein>
    <recommendedName>
        <fullName evidence="1">Endonuclease/exonuclease/phosphatase domain-containing protein</fullName>
    </recommendedName>
</protein>
<evidence type="ECO:0000313" key="3">
    <source>
        <dbReference type="Proteomes" id="UP001497516"/>
    </source>
</evidence>
<dbReference type="SUPFAM" id="SSF56219">
    <property type="entry name" value="DNase I-like"/>
    <property type="match status" value="1"/>
</dbReference>
<dbReference type="InterPro" id="IPR005135">
    <property type="entry name" value="Endo/exonuclease/phosphatase"/>
</dbReference>
<feature type="domain" description="Endonuclease/exonuclease/phosphatase" evidence="1">
    <location>
        <begin position="5"/>
        <end position="194"/>
    </location>
</feature>
<accession>A0AAV2EG55</accession>
<evidence type="ECO:0000259" key="1">
    <source>
        <dbReference type="Pfam" id="PF03372"/>
    </source>
</evidence>
<dbReference type="Gene3D" id="3.60.10.10">
    <property type="entry name" value="Endonuclease/exonuclease/phosphatase"/>
    <property type="match status" value="1"/>
</dbReference>
<dbReference type="PANTHER" id="PTHR35218:SF9">
    <property type="entry name" value="ENDONUCLEASE_EXONUCLEASE_PHOSPHATASE DOMAIN-CONTAINING PROTEIN"/>
    <property type="match status" value="1"/>
</dbReference>
<dbReference type="InterPro" id="IPR036691">
    <property type="entry name" value="Endo/exonu/phosph_ase_sf"/>
</dbReference>
<reference evidence="2 3" key="1">
    <citation type="submission" date="2024-04" db="EMBL/GenBank/DDBJ databases">
        <authorList>
            <person name="Fracassetti M."/>
        </authorList>
    </citation>
    <scope>NUCLEOTIDE SEQUENCE [LARGE SCALE GENOMIC DNA]</scope>
</reference>
<evidence type="ECO:0000313" key="2">
    <source>
        <dbReference type="EMBL" id="CAL1384548.1"/>
    </source>
</evidence>
<keyword evidence="3" id="KW-1185">Reference proteome</keyword>
<dbReference type="AlphaFoldDB" id="A0AAV2EG55"/>
<dbReference type="Proteomes" id="UP001497516">
    <property type="component" value="Chromosome 4"/>
</dbReference>
<dbReference type="EMBL" id="OZ034817">
    <property type="protein sequence ID" value="CAL1384548.1"/>
    <property type="molecule type" value="Genomic_DNA"/>
</dbReference>